<feature type="compositionally biased region" description="Basic and acidic residues" evidence="2">
    <location>
        <begin position="27"/>
        <end position="36"/>
    </location>
</feature>
<name>A0AAN8RAD8_9PEZI</name>
<feature type="compositionally biased region" description="Basic and acidic residues" evidence="2">
    <location>
        <begin position="936"/>
        <end position="954"/>
    </location>
</feature>
<dbReference type="GO" id="GO:1990758">
    <property type="term" value="P:mitotic sister chromatid biorientation"/>
    <property type="evidence" value="ECO:0007669"/>
    <property type="project" value="TreeGrafter"/>
</dbReference>
<dbReference type="Pfam" id="PF08317">
    <property type="entry name" value="Spc7"/>
    <property type="match status" value="1"/>
</dbReference>
<feature type="region of interest" description="Disordered" evidence="2">
    <location>
        <begin position="898"/>
        <end position="956"/>
    </location>
</feature>
<sequence>MSEPVARKRGSRKSIAFVPSSSLSKSATEDNKENGGRRVGASKKSRSKSLGPGELQSAVNEQKQEKVIKSILQPPIPISPLQQIPSFNSKSTKLKALAPPIMVPLKTEKEQQQARQQREAQRSAALSHRENRRKSLGGRRVSFNPEVTMHVLEEMRISNTPPSNESNNTKTPAASSRAAATATPTPANNDAAASSEAESSDAEHPSTPEKQVEHEVPEPESARLEHKKENRKPMTPMARYDHTEEFTGSPTPSSVFSSPAMTDDAESVLAPEDSSDEDDTGLISVVSPSVTARTDASDDDDDSDDSDGMDIVDENEVTATFTPWIAREHNHPRLSHPETNFTSAPPRPQDSNPEMPFSGRRHDHPRLSHPETGFSSAPRTAELMRQEEDGDEATMEITRVVGRGVLTSPSPARVSSDMGDEDMTMEFTQAIGPGILQNRRLSTVSEGTDDGEMTMEITRAIGPGLLSARTQSITQSITYPKLPRFSPEEEDQTMELTRAIGGIKSVVSPDHDNDDEDEDMSMELTNVIGGVLANRHQLEPEDENTTRSMDMDMTVAIGGIIEQARLEPTATIPEVEEPQSPTADLAAVTMHVNPSLSALVAEARARSASVTSTPPAAETPKRGRPRTSATPQKGKEATPNSLGRSLRSKTATPQNEPVAEPEPVVAPEPVAPVEAEPEVSTPKAASRTPKAANSTKKATPKSALKAATTTTPKITPKTATPRRSLRTPQQGTPTPRATTLAGTGKVAVLDHGLSAKRRLAGVISPGVHLTNMNMNAQSPSSRGPTGVGISKPGMGSPSVRKILSARKPIATSEVEPFSPGVRPLSQLLKDLKDEKKEAAAAAMFESPEGVKGAKGIKQMLERMTPKKGAEVIGTGSVGRPKRSFDSVKGDLMAAAAEASNLEAGPSGSPARKKRRSLEEQPLSVPTSANTPAAEKPSVRFEVQEAPKEKKKDEDVFGPSRAIITPAKSAPPPQAESAMDVDREDEADVPNMPMKEFLSMIGISFLDGITSTKHRRQTGAILGLGVEMNDEEVSIGDQINGQLTIRPFLELYEHLQRELKRSNKEGKEMFKQIEKMVLEENPRLFREYLLAPPDVRAVMDLQFKNIKSSSRLEARGDWYNWRQGLQETIKAKATENLEALKVDEGCLRKWRDTVDKLGPGLEKKKNELEEKVEVLKIRKEEIEGCDPKELEEKREALKNAKKRLEEKRKELEKLTSVGEELEEEVKGREERKEKCLSAIESAEKVAEANKGYTEEEVVSSIDRVRQLEEKTGWVLKKAEGPCFLEMIYKKGLGVRFDAQRPDNKESPVQVTLLNTNTPTAQQRFFTEAIQTSAREAGFKKFKDMLKHISERWDRASALLEEMGKVAGPYPNTVTFENGGMVFMADMLVMERKAKVRVRFLVNGEDIMRQVGVRAEAVYGEGMSGWKLDEYLERVVSGEGMGWREAMGSLGRQLSGK</sequence>
<evidence type="ECO:0000313" key="4">
    <source>
        <dbReference type="EMBL" id="KAK6333151.1"/>
    </source>
</evidence>
<dbReference type="Proteomes" id="UP001313282">
    <property type="component" value="Unassembled WGS sequence"/>
</dbReference>
<feature type="compositionally biased region" description="Polar residues" evidence="2">
    <location>
        <begin position="726"/>
        <end position="741"/>
    </location>
</feature>
<feature type="compositionally biased region" description="Polar residues" evidence="2">
    <location>
        <begin position="246"/>
        <end position="260"/>
    </location>
</feature>
<dbReference type="InterPro" id="IPR013253">
    <property type="entry name" value="Spc7_domain"/>
</dbReference>
<dbReference type="GO" id="GO:0000776">
    <property type="term" value="C:kinetochore"/>
    <property type="evidence" value="ECO:0007669"/>
    <property type="project" value="TreeGrafter"/>
</dbReference>
<proteinExistence type="predicted"/>
<dbReference type="GO" id="GO:0034501">
    <property type="term" value="P:protein localization to kinetochore"/>
    <property type="evidence" value="ECO:0007669"/>
    <property type="project" value="TreeGrafter"/>
</dbReference>
<reference evidence="4 5" key="1">
    <citation type="submission" date="2019-10" db="EMBL/GenBank/DDBJ databases">
        <authorList>
            <person name="Palmer J.M."/>
        </authorList>
    </citation>
    <scope>NUCLEOTIDE SEQUENCE [LARGE SCALE GENOMIC DNA]</scope>
    <source>
        <strain evidence="4 5">TWF718</strain>
    </source>
</reference>
<evidence type="ECO:0000313" key="5">
    <source>
        <dbReference type="Proteomes" id="UP001313282"/>
    </source>
</evidence>
<feature type="domain" description="Spc7 kinetochore protein" evidence="3">
    <location>
        <begin position="980"/>
        <end position="1296"/>
    </location>
</feature>
<feature type="compositionally biased region" description="Polar residues" evidence="2">
    <location>
        <begin position="773"/>
        <end position="783"/>
    </location>
</feature>
<comment type="caution">
    <text evidence="4">The sequence shown here is derived from an EMBL/GenBank/DDBJ whole genome shotgun (WGS) entry which is preliminary data.</text>
</comment>
<dbReference type="Pfam" id="PF15402">
    <property type="entry name" value="MELT_2"/>
    <property type="match status" value="6"/>
</dbReference>
<evidence type="ECO:0000256" key="1">
    <source>
        <dbReference type="SAM" id="Coils"/>
    </source>
</evidence>
<dbReference type="PANTHER" id="PTHR28260:SF1">
    <property type="entry name" value="SPINDLE POLE BODY COMPONENT SPC105"/>
    <property type="match status" value="1"/>
</dbReference>
<feature type="region of interest" description="Disordered" evidence="2">
    <location>
        <begin position="103"/>
        <end position="379"/>
    </location>
</feature>
<feature type="coiled-coil region" evidence="1">
    <location>
        <begin position="1160"/>
        <end position="1230"/>
    </location>
</feature>
<dbReference type="SMART" id="SM00787">
    <property type="entry name" value="Spc7"/>
    <property type="match status" value="1"/>
</dbReference>
<dbReference type="PANTHER" id="PTHR28260">
    <property type="entry name" value="SPINDLE POLE BODY COMPONENT SPC105"/>
    <property type="match status" value="1"/>
</dbReference>
<gene>
    <name evidence="4" type="ORF">TWF718_010974</name>
</gene>
<dbReference type="InterPro" id="IPR040850">
    <property type="entry name" value="Knl1_RWD_C"/>
</dbReference>
<evidence type="ECO:0000259" key="3">
    <source>
        <dbReference type="SMART" id="SM00787"/>
    </source>
</evidence>
<feature type="compositionally biased region" description="Acidic residues" evidence="2">
    <location>
        <begin position="297"/>
        <end position="316"/>
    </location>
</feature>
<feature type="region of interest" description="Disordered" evidence="2">
    <location>
        <begin position="606"/>
        <end position="742"/>
    </location>
</feature>
<accession>A0AAN8RAD8</accession>
<feature type="compositionally biased region" description="Basic and acidic residues" evidence="2">
    <location>
        <begin position="106"/>
        <end position="121"/>
    </location>
</feature>
<dbReference type="Pfam" id="PF18210">
    <property type="entry name" value="Knl1_RWD_C"/>
    <property type="match status" value="1"/>
</dbReference>
<feature type="region of interest" description="Disordered" evidence="2">
    <location>
        <begin position="1"/>
        <end position="62"/>
    </location>
</feature>
<feature type="compositionally biased region" description="Basic and acidic residues" evidence="2">
    <location>
        <begin position="201"/>
        <end position="232"/>
    </location>
</feature>
<feature type="compositionally biased region" description="Polar residues" evidence="2">
    <location>
        <begin position="638"/>
        <end position="655"/>
    </location>
</feature>
<dbReference type="GO" id="GO:0007094">
    <property type="term" value="P:mitotic spindle assembly checkpoint signaling"/>
    <property type="evidence" value="ECO:0007669"/>
    <property type="project" value="TreeGrafter"/>
</dbReference>
<dbReference type="EMBL" id="JAVHNR010000009">
    <property type="protein sequence ID" value="KAK6333151.1"/>
    <property type="molecule type" value="Genomic_DNA"/>
</dbReference>
<keyword evidence="1" id="KW-0175">Coiled coil</keyword>
<organism evidence="4 5">
    <name type="scientific">Orbilia javanica</name>
    <dbReference type="NCBI Taxonomy" id="47235"/>
    <lineage>
        <taxon>Eukaryota</taxon>
        <taxon>Fungi</taxon>
        <taxon>Dikarya</taxon>
        <taxon>Ascomycota</taxon>
        <taxon>Pezizomycotina</taxon>
        <taxon>Orbiliomycetes</taxon>
        <taxon>Orbiliales</taxon>
        <taxon>Orbiliaceae</taxon>
        <taxon>Orbilia</taxon>
    </lineage>
</organism>
<feature type="region of interest" description="Disordered" evidence="2">
    <location>
        <begin position="773"/>
        <end position="796"/>
    </location>
</feature>
<dbReference type="SMART" id="SM01315">
    <property type="entry name" value="Spc7_N"/>
    <property type="match status" value="1"/>
</dbReference>
<protein>
    <recommendedName>
        <fullName evidence="3">Spc7 kinetochore protein domain-containing protein</fullName>
    </recommendedName>
</protein>
<feature type="compositionally biased region" description="Low complexity" evidence="2">
    <location>
        <begin position="695"/>
        <end position="721"/>
    </location>
</feature>
<feature type="compositionally biased region" description="Low complexity" evidence="2">
    <location>
        <begin position="158"/>
        <end position="197"/>
    </location>
</feature>
<dbReference type="InterPro" id="IPR033338">
    <property type="entry name" value="Spc105/Spc7"/>
</dbReference>
<evidence type="ECO:0000256" key="2">
    <source>
        <dbReference type="SAM" id="MobiDB-lite"/>
    </source>
</evidence>
<keyword evidence="5" id="KW-1185">Reference proteome</keyword>